<evidence type="ECO:0000313" key="3">
    <source>
        <dbReference type="Proteomes" id="UP001178461"/>
    </source>
</evidence>
<feature type="compositionally biased region" description="Basic and acidic residues" evidence="1">
    <location>
        <begin position="264"/>
        <end position="278"/>
    </location>
</feature>
<feature type="region of interest" description="Disordered" evidence="1">
    <location>
        <begin position="1"/>
        <end position="31"/>
    </location>
</feature>
<feature type="compositionally biased region" description="Basic residues" evidence="1">
    <location>
        <begin position="181"/>
        <end position="194"/>
    </location>
</feature>
<evidence type="ECO:0000256" key="1">
    <source>
        <dbReference type="SAM" id="MobiDB-lite"/>
    </source>
</evidence>
<name>A0AA35P5K7_9SAUR</name>
<feature type="compositionally biased region" description="Gly residues" evidence="1">
    <location>
        <begin position="1"/>
        <end position="11"/>
    </location>
</feature>
<organism evidence="2 3">
    <name type="scientific">Podarcis lilfordi</name>
    <name type="common">Lilford's wall lizard</name>
    <dbReference type="NCBI Taxonomy" id="74358"/>
    <lineage>
        <taxon>Eukaryota</taxon>
        <taxon>Metazoa</taxon>
        <taxon>Chordata</taxon>
        <taxon>Craniata</taxon>
        <taxon>Vertebrata</taxon>
        <taxon>Euteleostomi</taxon>
        <taxon>Lepidosauria</taxon>
        <taxon>Squamata</taxon>
        <taxon>Bifurcata</taxon>
        <taxon>Unidentata</taxon>
        <taxon>Episquamata</taxon>
        <taxon>Laterata</taxon>
        <taxon>Lacertibaenia</taxon>
        <taxon>Lacertidae</taxon>
        <taxon>Podarcis</taxon>
    </lineage>
</organism>
<proteinExistence type="predicted"/>
<reference evidence="2" key="1">
    <citation type="submission" date="2022-12" db="EMBL/GenBank/DDBJ databases">
        <authorList>
            <person name="Alioto T."/>
            <person name="Alioto T."/>
            <person name="Gomez Garrido J."/>
        </authorList>
    </citation>
    <scope>NUCLEOTIDE SEQUENCE</scope>
</reference>
<dbReference type="EMBL" id="OX395129">
    <property type="protein sequence ID" value="CAI5772537.1"/>
    <property type="molecule type" value="Genomic_DNA"/>
</dbReference>
<feature type="compositionally biased region" description="Pro residues" evidence="1">
    <location>
        <begin position="15"/>
        <end position="29"/>
    </location>
</feature>
<dbReference type="Proteomes" id="UP001178461">
    <property type="component" value="Chromosome 4"/>
</dbReference>
<feature type="region of interest" description="Disordered" evidence="1">
    <location>
        <begin position="62"/>
        <end position="223"/>
    </location>
</feature>
<dbReference type="AlphaFoldDB" id="A0AA35P5K7"/>
<sequence>MLGRGPPGGGCCSPPALPSSGLPPPPFPRRSPFRTLWSKTAASIHMPLLLASLAATGSLASLSAASPAASGPSSSSVQLRGPLPPGRRARAAKRRRRCPLLSFSASPRCSHRRPAQVRPAQPRHAPAATAAASPQQVHRWKKEHDAARQQQQQQQQQQRKDSSSPPCPVISGPGSAGRRQAGSRRAPRFSHRCHSPAASRQAGASSLSSRCNRTDPSPNLGCLRAERTKGLSLSPASQPASRPPPSAAALAGLLLKRRPQGSRDAAKEGEQERRESHGSRPYFGNLGFLAFGKVAGFKVEIAALGGASKRRNDERIGKRNYNMVLYVS</sequence>
<protein>
    <submittedName>
        <fullName evidence="2">Uncharacterized protein</fullName>
    </submittedName>
</protein>
<feature type="compositionally biased region" description="Basic residues" evidence="1">
    <location>
        <begin position="87"/>
        <end position="98"/>
    </location>
</feature>
<feature type="compositionally biased region" description="Low complexity" evidence="1">
    <location>
        <begin position="171"/>
        <end position="180"/>
    </location>
</feature>
<feature type="compositionally biased region" description="Polar residues" evidence="1">
    <location>
        <begin position="202"/>
        <end position="217"/>
    </location>
</feature>
<gene>
    <name evidence="2" type="ORF">PODLI_1B032688</name>
</gene>
<feature type="region of interest" description="Disordered" evidence="1">
    <location>
        <begin position="257"/>
        <end position="279"/>
    </location>
</feature>
<keyword evidence="3" id="KW-1185">Reference proteome</keyword>
<evidence type="ECO:0000313" key="2">
    <source>
        <dbReference type="EMBL" id="CAI5772537.1"/>
    </source>
</evidence>
<feature type="compositionally biased region" description="Low complexity" evidence="1">
    <location>
        <begin position="62"/>
        <end position="81"/>
    </location>
</feature>
<accession>A0AA35P5K7</accession>
<feature type="compositionally biased region" description="Low complexity" evidence="1">
    <location>
        <begin position="116"/>
        <end position="136"/>
    </location>
</feature>